<dbReference type="EMBL" id="ML977143">
    <property type="protein sequence ID" value="KAF1990110.1"/>
    <property type="molecule type" value="Genomic_DNA"/>
</dbReference>
<feature type="coiled-coil region" evidence="3">
    <location>
        <begin position="65"/>
        <end position="92"/>
    </location>
</feature>
<evidence type="ECO:0000256" key="3">
    <source>
        <dbReference type="SAM" id="Coils"/>
    </source>
</evidence>
<evidence type="ECO:0000256" key="1">
    <source>
        <dbReference type="ARBA" id="ARBA00006484"/>
    </source>
</evidence>
<name>A0A6G1HAR2_9PEZI</name>
<evidence type="ECO:0000256" key="2">
    <source>
        <dbReference type="ARBA" id="ARBA00023002"/>
    </source>
</evidence>
<reference evidence="4" key="1">
    <citation type="journal article" date="2020" name="Stud. Mycol.">
        <title>101 Dothideomycetes genomes: a test case for predicting lifestyles and emergence of pathogens.</title>
        <authorList>
            <person name="Haridas S."/>
            <person name="Albert R."/>
            <person name="Binder M."/>
            <person name="Bloem J."/>
            <person name="Labutti K."/>
            <person name="Salamov A."/>
            <person name="Andreopoulos B."/>
            <person name="Baker S."/>
            <person name="Barry K."/>
            <person name="Bills G."/>
            <person name="Bluhm B."/>
            <person name="Cannon C."/>
            <person name="Castanera R."/>
            <person name="Culley D."/>
            <person name="Daum C."/>
            <person name="Ezra D."/>
            <person name="Gonzalez J."/>
            <person name="Henrissat B."/>
            <person name="Kuo A."/>
            <person name="Liang C."/>
            <person name="Lipzen A."/>
            <person name="Lutzoni F."/>
            <person name="Magnuson J."/>
            <person name="Mondo S."/>
            <person name="Nolan M."/>
            <person name="Ohm R."/>
            <person name="Pangilinan J."/>
            <person name="Park H.-J."/>
            <person name="Ramirez L."/>
            <person name="Alfaro M."/>
            <person name="Sun H."/>
            <person name="Tritt A."/>
            <person name="Yoshinaga Y."/>
            <person name="Zwiers L.-H."/>
            <person name="Turgeon B."/>
            <person name="Goodwin S."/>
            <person name="Spatafora J."/>
            <person name="Crous P."/>
            <person name="Grigoriev I."/>
        </authorList>
    </citation>
    <scope>NUCLEOTIDE SEQUENCE</scope>
    <source>
        <strain evidence="4">CBS 113979</strain>
    </source>
</reference>
<dbReference type="PRINTS" id="PR00081">
    <property type="entry name" value="GDHRDH"/>
</dbReference>
<dbReference type="GO" id="GO:0016616">
    <property type="term" value="F:oxidoreductase activity, acting on the CH-OH group of donors, NAD or NADP as acceptor"/>
    <property type="evidence" value="ECO:0007669"/>
    <property type="project" value="UniProtKB-ARBA"/>
</dbReference>
<keyword evidence="3" id="KW-0175">Coiled coil</keyword>
<dbReference type="PANTHER" id="PTHR43008">
    <property type="entry name" value="BENZIL REDUCTASE"/>
    <property type="match status" value="1"/>
</dbReference>
<dbReference type="OrthoDB" id="1933717at2759"/>
<accession>A0A6G1HAR2</accession>
<dbReference type="Pfam" id="PF00106">
    <property type="entry name" value="adh_short"/>
    <property type="match status" value="1"/>
</dbReference>
<sequence length="306" mass="33363">MDQFPKSFGITFTPTIHAKAEGPTDPKGFKLPNPYVVLVTGAGKGLGLHISLAYAYAGASGIVISSRTKKDLDELEKQIHGINKDIKVLSRLCDTTNEQDVKSLVADVRAEFGRLDVAIANAGVISKYIYDADGSNQRLPKGLIEDDDFARVIDINLNGTRHVGKICLPLLQETKDGAQAFIAITSLASHLPDSQLTTLAYNLSKIAMNRMCESIATDHGGDGVVAFAVHPGAVRTPQTEGHMGEAWEAILTDEIGLCGGFCVWLTQERREWLSGRYLSSTWDTAELEGMKDEIVKEDKLKFRMVV</sequence>
<evidence type="ECO:0000313" key="5">
    <source>
        <dbReference type="Proteomes" id="UP000800041"/>
    </source>
</evidence>
<gene>
    <name evidence="4" type="ORF">K402DRAFT_390417</name>
</gene>
<proteinExistence type="inferred from homology"/>
<dbReference type="CDD" id="cd05233">
    <property type="entry name" value="SDR_c"/>
    <property type="match status" value="1"/>
</dbReference>
<dbReference type="InterPro" id="IPR036291">
    <property type="entry name" value="NAD(P)-bd_dom_sf"/>
</dbReference>
<organism evidence="4 5">
    <name type="scientific">Aulographum hederae CBS 113979</name>
    <dbReference type="NCBI Taxonomy" id="1176131"/>
    <lineage>
        <taxon>Eukaryota</taxon>
        <taxon>Fungi</taxon>
        <taxon>Dikarya</taxon>
        <taxon>Ascomycota</taxon>
        <taxon>Pezizomycotina</taxon>
        <taxon>Dothideomycetes</taxon>
        <taxon>Pleosporomycetidae</taxon>
        <taxon>Aulographales</taxon>
        <taxon>Aulographaceae</taxon>
    </lineage>
</organism>
<comment type="similarity">
    <text evidence="1">Belongs to the short-chain dehydrogenases/reductases (SDR) family.</text>
</comment>
<dbReference type="AlphaFoldDB" id="A0A6G1HAR2"/>
<dbReference type="GO" id="GO:0050664">
    <property type="term" value="F:oxidoreductase activity, acting on NAD(P)H, oxygen as acceptor"/>
    <property type="evidence" value="ECO:0007669"/>
    <property type="project" value="TreeGrafter"/>
</dbReference>
<evidence type="ECO:0000313" key="4">
    <source>
        <dbReference type="EMBL" id="KAF1990110.1"/>
    </source>
</evidence>
<dbReference type="Gene3D" id="3.40.50.720">
    <property type="entry name" value="NAD(P)-binding Rossmann-like Domain"/>
    <property type="match status" value="1"/>
</dbReference>
<dbReference type="SUPFAM" id="SSF51735">
    <property type="entry name" value="NAD(P)-binding Rossmann-fold domains"/>
    <property type="match status" value="1"/>
</dbReference>
<dbReference type="PANTHER" id="PTHR43008:SF4">
    <property type="entry name" value="CHAIN DEHYDROGENASE, PUTATIVE (AFU_ORTHOLOGUE AFUA_4G08710)-RELATED"/>
    <property type="match status" value="1"/>
</dbReference>
<dbReference type="InterPro" id="IPR002347">
    <property type="entry name" value="SDR_fam"/>
</dbReference>
<dbReference type="Proteomes" id="UP000800041">
    <property type="component" value="Unassembled WGS sequence"/>
</dbReference>
<keyword evidence="2" id="KW-0560">Oxidoreductase</keyword>
<protein>
    <submittedName>
        <fullName evidence="4">NAD(P)-binding protein</fullName>
    </submittedName>
</protein>
<keyword evidence="5" id="KW-1185">Reference proteome</keyword>